<dbReference type="InterPro" id="IPR015590">
    <property type="entry name" value="Aldehyde_DH_dom"/>
</dbReference>
<evidence type="ECO:0000256" key="1">
    <source>
        <dbReference type="ARBA" id="ARBA00009986"/>
    </source>
</evidence>
<dbReference type="GO" id="GO:0004029">
    <property type="term" value="F:aldehyde dehydrogenase (NAD+) activity"/>
    <property type="evidence" value="ECO:0007669"/>
    <property type="project" value="TreeGrafter"/>
</dbReference>
<name>N6TPX2_DENPD</name>
<dbReference type="PANTHER" id="PTHR43570:SF16">
    <property type="entry name" value="ALDEHYDE DEHYDROGENASE TYPE III, ISOFORM Q"/>
    <property type="match status" value="1"/>
</dbReference>
<dbReference type="PIRSF" id="PIRSF036492">
    <property type="entry name" value="ALDH"/>
    <property type="match status" value="1"/>
</dbReference>
<dbReference type="FunFam" id="3.40.605.10:FF:000004">
    <property type="entry name" value="Aldehyde dehydrogenase"/>
    <property type="match status" value="1"/>
</dbReference>
<dbReference type="GO" id="GO:0005737">
    <property type="term" value="C:cytoplasm"/>
    <property type="evidence" value="ECO:0007669"/>
    <property type="project" value="TreeGrafter"/>
</dbReference>
<accession>N6TPX2</accession>
<keyword evidence="2" id="KW-0560">Oxidoreductase</keyword>
<evidence type="ECO:0000256" key="2">
    <source>
        <dbReference type="ARBA" id="ARBA00023002"/>
    </source>
</evidence>
<feature type="domain" description="Aldehyde dehydrogenase" evidence="4">
    <location>
        <begin position="7"/>
        <end position="404"/>
    </location>
</feature>
<dbReference type="Gene3D" id="3.40.309.10">
    <property type="entry name" value="Aldehyde Dehydrogenase, Chain A, domain 2"/>
    <property type="match status" value="1"/>
</dbReference>
<gene>
    <name evidence="5" type="ORF">YQE_12225</name>
</gene>
<proteinExistence type="inferred from homology"/>
<dbReference type="PANTHER" id="PTHR43570">
    <property type="entry name" value="ALDEHYDE DEHYDROGENASE"/>
    <property type="match status" value="1"/>
</dbReference>
<evidence type="ECO:0000256" key="3">
    <source>
        <dbReference type="ARBA" id="ARBA00023027"/>
    </source>
</evidence>
<dbReference type="InterPro" id="IPR016162">
    <property type="entry name" value="Ald_DH_N"/>
</dbReference>
<dbReference type="AlphaFoldDB" id="N6TPX2"/>
<feature type="non-terminal residue" evidence="5">
    <location>
        <position position="1"/>
    </location>
</feature>
<sequence length="472" mass="53411">MKKGLLKFLENHRTEIEDAVYKDLRKHRQETNISEIELVANDLRHTLLKLKTWVGPERPQKRIINFLDNAYIYNDPYGVVLIIGAWNYPILLTLGPLVGKLQNIRALAGGNTVILKPSELAPATSKLLSEVLTNYLDHDCFQIYLGGSQETTELLKEKFDYIFFTGSSKIGQRVYQAAAKNITPCTLELGGKCPLYIDNTVDMYKTAKRALWGRMLNSGQTCVAPDYILCTKEVEEKFIKESEKVLKQFWGDDPSKSSSLSRIVSESHYRRLIEFLKNEHVALGGHTNDQELIMGPTILTDVDPQSPVMEEEIFGPIFPIINIHTAQEAIDFINSREKPLALYVFTKNKRVQNMFLTKTSSGGVSINDTISHISTENLPFGGVGLSGMGNYHGKFGFDTFTHKKGVLLKDLGGISEMALNLRYPPYSNKKTNLINIVLRKRRGIYLGFLDRVFIFLLGVLLAFLLQFYVNIF</sequence>
<dbReference type="InterPro" id="IPR016161">
    <property type="entry name" value="Ald_DH/histidinol_DH"/>
</dbReference>
<dbReference type="EMBL" id="KB741277">
    <property type="protein sequence ID" value="ENN71300.1"/>
    <property type="molecule type" value="Genomic_DNA"/>
</dbReference>
<dbReference type="Pfam" id="PF00171">
    <property type="entry name" value="Aldedh"/>
    <property type="match status" value="1"/>
</dbReference>
<dbReference type="HOGENOM" id="CLU_005391_3_1_1"/>
<dbReference type="OMA" id="AVANCIV"/>
<evidence type="ECO:0000259" key="4">
    <source>
        <dbReference type="Pfam" id="PF00171"/>
    </source>
</evidence>
<dbReference type="InterPro" id="IPR012394">
    <property type="entry name" value="Aldehyde_DH_NAD(P)"/>
</dbReference>
<dbReference type="Gene3D" id="3.40.605.10">
    <property type="entry name" value="Aldehyde Dehydrogenase, Chain A, domain 1"/>
    <property type="match status" value="1"/>
</dbReference>
<dbReference type="SUPFAM" id="SSF53720">
    <property type="entry name" value="ALDH-like"/>
    <property type="match status" value="1"/>
</dbReference>
<dbReference type="GO" id="GO:0006081">
    <property type="term" value="P:aldehyde metabolic process"/>
    <property type="evidence" value="ECO:0007669"/>
    <property type="project" value="InterPro"/>
</dbReference>
<evidence type="ECO:0000313" key="5">
    <source>
        <dbReference type="EMBL" id="ENN71300.1"/>
    </source>
</evidence>
<comment type="similarity">
    <text evidence="1">Belongs to the aldehyde dehydrogenase family.</text>
</comment>
<dbReference type="OrthoDB" id="440325at2759"/>
<reference evidence="5" key="1">
    <citation type="journal article" date="2013" name="Genome Biol.">
        <title>Draft genome of the mountain pine beetle, Dendroctonus ponderosae Hopkins, a major forest pest.</title>
        <authorList>
            <person name="Keeling C.I."/>
            <person name="Yuen M.M."/>
            <person name="Liao N.Y."/>
            <person name="Docking T.R."/>
            <person name="Chan S.K."/>
            <person name="Taylor G.A."/>
            <person name="Palmquist D.L."/>
            <person name="Jackman S.D."/>
            <person name="Nguyen A."/>
            <person name="Li M."/>
            <person name="Henderson H."/>
            <person name="Janes J.K."/>
            <person name="Zhao Y."/>
            <person name="Pandoh P."/>
            <person name="Moore R."/>
            <person name="Sperling F.A."/>
            <person name="Huber D.P."/>
            <person name="Birol I."/>
            <person name="Jones S.J."/>
            <person name="Bohlmann J."/>
        </authorList>
    </citation>
    <scope>NUCLEOTIDE SEQUENCE</scope>
</reference>
<protein>
    <recommendedName>
        <fullName evidence="4">Aldehyde dehydrogenase domain-containing protein</fullName>
    </recommendedName>
</protein>
<dbReference type="FunFam" id="3.40.309.10:FF:000003">
    <property type="entry name" value="Aldehyde dehydrogenase"/>
    <property type="match status" value="1"/>
</dbReference>
<organism evidence="5">
    <name type="scientific">Dendroctonus ponderosae</name>
    <name type="common">Mountain pine beetle</name>
    <dbReference type="NCBI Taxonomy" id="77166"/>
    <lineage>
        <taxon>Eukaryota</taxon>
        <taxon>Metazoa</taxon>
        <taxon>Ecdysozoa</taxon>
        <taxon>Arthropoda</taxon>
        <taxon>Hexapoda</taxon>
        <taxon>Insecta</taxon>
        <taxon>Pterygota</taxon>
        <taxon>Neoptera</taxon>
        <taxon>Endopterygota</taxon>
        <taxon>Coleoptera</taxon>
        <taxon>Polyphaga</taxon>
        <taxon>Cucujiformia</taxon>
        <taxon>Curculionidae</taxon>
        <taxon>Scolytinae</taxon>
        <taxon>Dendroctonus</taxon>
    </lineage>
</organism>
<dbReference type="InterPro" id="IPR016163">
    <property type="entry name" value="Ald_DH_C"/>
</dbReference>
<keyword evidence="3" id="KW-0520">NAD</keyword>